<dbReference type="Pfam" id="PF12762">
    <property type="entry name" value="DDE_Tnp_IS1595"/>
    <property type="match status" value="1"/>
</dbReference>
<dbReference type="InterPro" id="IPR024442">
    <property type="entry name" value="Transposase_Zn_ribbon"/>
</dbReference>
<organism evidence="2 3">
    <name type="scientific">Terrabacter carboxydivorans</name>
    <dbReference type="NCBI Taxonomy" id="619730"/>
    <lineage>
        <taxon>Bacteria</taxon>
        <taxon>Bacillati</taxon>
        <taxon>Actinomycetota</taxon>
        <taxon>Actinomycetes</taxon>
        <taxon>Micrococcales</taxon>
        <taxon>Intrasporangiaceae</taxon>
        <taxon>Terrabacter</taxon>
    </lineage>
</organism>
<comment type="caution">
    <text evidence="2">The sequence shown here is derived from an EMBL/GenBank/DDBJ whole genome shotgun (WGS) entry which is preliminary data.</text>
</comment>
<dbReference type="SMART" id="SM01126">
    <property type="entry name" value="DDE_Tnp_IS1595"/>
    <property type="match status" value="1"/>
</dbReference>
<accession>A0ABN3MNT3</accession>
<evidence type="ECO:0000313" key="3">
    <source>
        <dbReference type="Proteomes" id="UP001500730"/>
    </source>
</evidence>
<dbReference type="Proteomes" id="UP001500730">
    <property type="component" value="Unassembled WGS sequence"/>
</dbReference>
<dbReference type="EMBL" id="BAAARE010000070">
    <property type="protein sequence ID" value="GAA2504617.1"/>
    <property type="molecule type" value="Genomic_DNA"/>
</dbReference>
<keyword evidence="3" id="KW-1185">Reference proteome</keyword>
<protein>
    <submittedName>
        <fullName evidence="2">IS1595-like element ISSod11 family transposase</fullName>
    </submittedName>
</protein>
<reference evidence="2 3" key="1">
    <citation type="journal article" date="2019" name="Int. J. Syst. Evol. Microbiol.">
        <title>The Global Catalogue of Microorganisms (GCM) 10K type strain sequencing project: providing services to taxonomists for standard genome sequencing and annotation.</title>
        <authorList>
            <consortium name="The Broad Institute Genomics Platform"/>
            <consortium name="The Broad Institute Genome Sequencing Center for Infectious Disease"/>
            <person name="Wu L."/>
            <person name="Ma J."/>
        </authorList>
    </citation>
    <scope>NUCLEOTIDE SEQUENCE [LARGE SCALE GENOMIC DNA]</scope>
    <source>
        <strain evidence="2 3">JCM 16259</strain>
    </source>
</reference>
<dbReference type="InterPro" id="IPR024445">
    <property type="entry name" value="Tnp_ISXO2-like"/>
</dbReference>
<dbReference type="SUPFAM" id="SSF57829">
    <property type="entry name" value="Zn-binding ribosomal proteins"/>
    <property type="match status" value="1"/>
</dbReference>
<dbReference type="Pfam" id="PF12760">
    <property type="entry name" value="Zn_ribbon_IS1595"/>
    <property type="match status" value="1"/>
</dbReference>
<gene>
    <name evidence="2" type="ORF">GCM10009858_47390</name>
</gene>
<dbReference type="InterPro" id="IPR011332">
    <property type="entry name" value="Ribosomal_zn-bd"/>
</dbReference>
<name>A0ABN3MNT3_9MICO</name>
<evidence type="ECO:0000259" key="1">
    <source>
        <dbReference type="SMART" id="SM01126"/>
    </source>
</evidence>
<proteinExistence type="predicted"/>
<feature type="domain" description="ISXO2-like transposase" evidence="1">
    <location>
        <begin position="137"/>
        <end position="280"/>
    </location>
</feature>
<sequence>MWMTANPIRGQDYPATYQQLLEWFPDNQSCLDYLAALRWPEGFVCPRCGEREFWRTGAGLWMCRSCGRRTSVTAGTIFDRTRTPLSTWFAAIWFLMSQKNGMSALGLQRVLGFGSYETAWAWMHKLRRAMVRPERDKLSGIVELDETMIGGATRNSGGGYGDKVAVMIAIEHNETRRLGRVRLAVADHPGTRQLVDFATTVIEPGSTIRTDGARTLRRLADLGYTHEFTLGYRAPDQASVLPGVHLVASLLKRWLIGTLHFRVEDQHLPYYLDEYTFRFNRRNAKSRGLLFYRLLEQAVDTDPHPLKDLLKPAETGIPDFT</sequence>
<evidence type="ECO:0000313" key="2">
    <source>
        <dbReference type="EMBL" id="GAA2504617.1"/>
    </source>
</evidence>
<dbReference type="NCBIfam" id="NF033547">
    <property type="entry name" value="transpos_IS1595"/>
    <property type="match status" value="1"/>
</dbReference>